<protein>
    <recommendedName>
        <fullName evidence="9">Fibronectin type-III domain-containing protein</fullName>
    </recommendedName>
</protein>
<dbReference type="InterPro" id="IPR003961">
    <property type="entry name" value="FN3_dom"/>
</dbReference>
<dbReference type="SUPFAM" id="SSF49265">
    <property type="entry name" value="Fibronectin type III"/>
    <property type="match status" value="2"/>
</dbReference>
<evidence type="ECO:0000256" key="5">
    <source>
        <dbReference type="ARBA" id="ARBA00022813"/>
    </source>
</evidence>
<proteinExistence type="predicted"/>
<evidence type="ECO:0000256" key="4">
    <source>
        <dbReference type="ARBA" id="ARBA00022737"/>
    </source>
</evidence>
<gene>
    <name evidence="10" type="ORF">TKK_009669</name>
</gene>
<feature type="region of interest" description="Disordered" evidence="8">
    <location>
        <begin position="394"/>
        <end position="458"/>
    </location>
</feature>
<feature type="compositionally biased region" description="Acidic residues" evidence="8">
    <location>
        <begin position="1100"/>
        <end position="1114"/>
    </location>
</feature>
<feature type="compositionally biased region" description="Basic and acidic residues" evidence="8">
    <location>
        <begin position="1207"/>
        <end position="1232"/>
    </location>
</feature>
<dbReference type="EMBL" id="JBJJXI010000071">
    <property type="protein sequence ID" value="KAL3396512.1"/>
    <property type="molecule type" value="Genomic_DNA"/>
</dbReference>
<feature type="region of interest" description="Disordered" evidence="8">
    <location>
        <begin position="1618"/>
        <end position="1662"/>
    </location>
</feature>
<evidence type="ECO:0000313" key="11">
    <source>
        <dbReference type="Proteomes" id="UP001627154"/>
    </source>
</evidence>
<keyword evidence="3" id="KW-0597">Phosphoprotein</keyword>
<feature type="compositionally biased region" description="Polar residues" evidence="8">
    <location>
        <begin position="426"/>
        <end position="439"/>
    </location>
</feature>
<evidence type="ECO:0000256" key="8">
    <source>
        <dbReference type="SAM" id="MobiDB-lite"/>
    </source>
</evidence>
<keyword evidence="11" id="KW-1185">Reference proteome</keyword>
<dbReference type="InterPro" id="IPR059124">
    <property type="entry name" value="Kelch_HCF"/>
</dbReference>
<dbReference type="InterPro" id="IPR013783">
    <property type="entry name" value="Ig-like_fold"/>
</dbReference>
<feature type="compositionally biased region" description="Basic and acidic residues" evidence="8">
    <location>
        <begin position="1131"/>
        <end position="1155"/>
    </location>
</feature>
<dbReference type="Gene3D" id="6.10.250.2590">
    <property type="match status" value="1"/>
</dbReference>
<accession>A0ABD2WU54</accession>
<feature type="compositionally biased region" description="Basic and acidic residues" evidence="8">
    <location>
        <begin position="1077"/>
        <end position="1099"/>
    </location>
</feature>
<dbReference type="CDD" id="cd00063">
    <property type="entry name" value="FN3"/>
    <property type="match status" value="2"/>
</dbReference>
<keyword evidence="4" id="KW-0677">Repeat</keyword>
<evidence type="ECO:0000256" key="3">
    <source>
        <dbReference type="ARBA" id="ARBA00022553"/>
    </source>
</evidence>
<dbReference type="InterPro" id="IPR036116">
    <property type="entry name" value="FN3_sf"/>
</dbReference>
<feature type="region of interest" description="Disordered" evidence="8">
    <location>
        <begin position="969"/>
        <end position="1243"/>
    </location>
</feature>
<dbReference type="Gene3D" id="2.120.10.80">
    <property type="entry name" value="Kelch-type beta propeller"/>
    <property type="match status" value="2"/>
</dbReference>
<dbReference type="GO" id="GO:0005634">
    <property type="term" value="C:nucleus"/>
    <property type="evidence" value="ECO:0007669"/>
    <property type="project" value="UniProtKB-SubCell"/>
</dbReference>
<evidence type="ECO:0000256" key="7">
    <source>
        <dbReference type="ARBA" id="ARBA00023306"/>
    </source>
</evidence>
<dbReference type="SUPFAM" id="SSF117281">
    <property type="entry name" value="Kelch motif"/>
    <property type="match status" value="1"/>
</dbReference>
<evidence type="ECO:0000256" key="6">
    <source>
        <dbReference type="ARBA" id="ARBA00023242"/>
    </source>
</evidence>
<feature type="compositionally biased region" description="Polar residues" evidence="8">
    <location>
        <begin position="1156"/>
        <end position="1176"/>
    </location>
</feature>
<dbReference type="PROSITE" id="PS50853">
    <property type="entry name" value="FN3"/>
    <property type="match status" value="1"/>
</dbReference>
<dbReference type="PANTHER" id="PTHR46003:SF1">
    <property type="entry name" value="HOST CELL FACTOR"/>
    <property type="match status" value="1"/>
</dbReference>
<dbReference type="FunFam" id="2.120.10.80:FF:000015">
    <property type="entry name" value="host cell factor 1 isoform X1"/>
    <property type="match status" value="1"/>
</dbReference>
<keyword evidence="2" id="KW-0880">Kelch repeat</keyword>
<comment type="caution">
    <text evidence="10">The sequence shown here is derived from an EMBL/GenBank/DDBJ whole genome shotgun (WGS) entry which is preliminary data.</text>
</comment>
<feature type="compositionally biased region" description="Low complexity" evidence="8">
    <location>
        <begin position="394"/>
        <end position="422"/>
    </location>
</feature>
<dbReference type="InterPro" id="IPR015915">
    <property type="entry name" value="Kelch-typ_b-propeller"/>
</dbReference>
<evidence type="ECO:0000256" key="1">
    <source>
        <dbReference type="ARBA" id="ARBA00004123"/>
    </source>
</evidence>
<dbReference type="Proteomes" id="UP001627154">
    <property type="component" value="Unassembled WGS sequence"/>
</dbReference>
<evidence type="ECO:0000313" key="10">
    <source>
        <dbReference type="EMBL" id="KAL3396512.1"/>
    </source>
</evidence>
<dbReference type="SMART" id="SM00060">
    <property type="entry name" value="FN3"/>
    <property type="match status" value="2"/>
</dbReference>
<feature type="domain" description="Fibronectin type-III" evidence="9">
    <location>
        <begin position="1383"/>
        <end position="1479"/>
    </location>
</feature>
<evidence type="ECO:0000256" key="2">
    <source>
        <dbReference type="ARBA" id="ARBA00022441"/>
    </source>
</evidence>
<keyword evidence="5" id="KW-0068">Autocatalytic cleavage</keyword>
<dbReference type="FunFam" id="2.120.10.80:FF:000008">
    <property type="entry name" value="host cell factor 1 isoform X1"/>
    <property type="match status" value="1"/>
</dbReference>
<sequence length="1662" mass="176130">MAAPVLKWRRIQTPSGPQPRPRHGHRAVAIRDLMVVFGGGNEGIVDELHVYNTASNQWFVPATKGDIPPGCAAYGFVVDGTRILVFGGMVEYGKYSNELYELQASRWEWRKLKPRPPKYDPLPCPRLGHSFTLIGNKVFLFGGLANDSEDPKNNIPRYLNDLYTLELLPSGLTAWDVPTTHGPAPPPRESHTGVAYTDKTTGKSCLVIYGGMSGCRLGDLWFLDIDTMSWNKPMVHGPTPLPRSLHTATLIGHKMFVFGGWVPLVIDEVKLASHEKEWKCTSSLASLNLETLTWEQLQVDVSEENVPRARAGHCAVGIHNRLYIWSGRDGYRKAWNNQVCCKDLWYLEVSKPNAPSRAHLIKAAIRSLDVTWCPIPSATHYILQIQKFDVPSSSAAPTTPAAIPTSSTTAPISNATTPTSAALPSIASSTSNPVTKTPIPSTPSPVRVQSNTPKIASGSPASVALAAKQISGSPTPVRTLSAANVVRIQSPNSTLQGTIVTTTPPATTIASTAISTTTTTTSSGMSGMAALAAAAMTHKINMNNVQVSSNAAASASTGTPIRMKTVQAGQQIRFASPGGTVLRTASPQQGKQIIIQKPGGPNIAGQQIVHLVKAGQNMVAVPKMSLIQGKTVTATASAAGTISATGTQTVAGIKGTNQGPTILRLVNPNAVGGQKILTTMKSTNLVAMSKAQNIAGKQTIMITKPGGNGNIVTARSNQIIVVTSGSNLRTVQNVTTSQAGSGTGTTSMNVMPLSATNHVGGNQPVKMIVVSSSGIAGGTAGKPLTITMPGQGGKTVTIAKAGTSGTILHKNQLMAMPQLQKGEALHGKPVTLQVQGGTKTLTLMPTSSSIVNATSAASVVAAATAPIETGIDSNKVVLISPQKQPSATLATASDGPATTDAALAALAAEAGLIDPVQEPSGGLSFMMACDSQDKESCNGADTASVASMEPMQVDGEMPQLDGAADYAFSDEESETAGNEEQHEEQRDEQHEEQHNEQHDEQPTENDDDQINEPFEDQPTEEPVPASEPQTDQDVDEDMAAITGEEPSENPAHDEGSQSIDSMNVEAILAGTDTTEESNEKKIPEEIKSNDIDENSKVEADEQTPAENEQTDSMDELAALVGDPNTPVDSTLSKDDKPMVEITKADEIGPTHKELETNLTSNNEGTDQSNVEKSSPSMLLKSEKEEISSITDSEVVAPENKPSAASDSHQECDKMEVDQEPSKESKINLKTESTETAATLAEEKPLCITQSEQPKSNKINPDLAKVKVETESDAKATINTDSLSHAARNTESNTNKDVKPKMERIKVSGSPARSAQSTVPLAASALVTPVSVISNGVTACNNSSPTKNTILSIKQEKHDDNTEDSAALTALATAALGTTAPTAQPIAVKIKNDPIVPKEEKNEWYDVAITKDHTFTVQHYYLPGEEPLDATKVSVPCDAFKGRIKVPLEPGTAYRFRVAAVNSCGQSPWSEVCTNTYLLTFIISNSIINCFNNLLLKISAFKTCLPGFPGAPSAIKIVKSSEGAQLSWEPPVSNSGPILEYSVYLVVRNTSTVNSENNSGDVSSTTASQQPSFIRVYCGIMNACSVPNKALSAAHLDRTSKPAIIFRIAARNDKGYGPATQVRWLQDPSNTAKPTPSVKRPGSLATPSPVKKIKGDTTNDNTS</sequence>
<comment type="subcellular location">
    <subcellularLocation>
        <location evidence="1">Nucleus</location>
    </subcellularLocation>
</comment>
<feature type="compositionally biased region" description="Basic and acidic residues" evidence="8">
    <location>
        <begin position="979"/>
        <end position="1001"/>
    </location>
</feature>
<keyword evidence="6" id="KW-0539">Nucleus</keyword>
<dbReference type="PANTHER" id="PTHR46003">
    <property type="entry name" value="HOST CELL FACTOR"/>
    <property type="match status" value="1"/>
</dbReference>
<dbReference type="GO" id="GO:0045893">
    <property type="term" value="P:positive regulation of DNA-templated transcription"/>
    <property type="evidence" value="ECO:0007669"/>
    <property type="project" value="UniProtKB-ARBA"/>
</dbReference>
<organism evidence="10 11">
    <name type="scientific">Trichogramma kaykai</name>
    <dbReference type="NCBI Taxonomy" id="54128"/>
    <lineage>
        <taxon>Eukaryota</taxon>
        <taxon>Metazoa</taxon>
        <taxon>Ecdysozoa</taxon>
        <taxon>Arthropoda</taxon>
        <taxon>Hexapoda</taxon>
        <taxon>Insecta</taxon>
        <taxon>Pterygota</taxon>
        <taxon>Neoptera</taxon>
        <taxon>Endopterygota</taxon>
        <taxon>Hymenoptera</taxon>
        <taxon>Apocrita</taxon>
        <taxon>Proctotrupomorpha</taxon>
        <taxon>Chalcidoidea</taxon>
        <taxon>Trichogrammatidae</taxon>
        <taxon>Trichogramma</taxon>
    </lineage>
</organism>
<name>A0ABD2WU54_9HYME</name>
<evidence type="ECO:0000259" key="9">
    <source>
        <dbReference type="PROSITE" id="PS50853"/>
    </source>
</evidence>
<dbReference type="Gene3D" id="2.60.40.10">
    <property type="entry name" value="Immunoglobulins"/>
    <property type="match status" value="2"/>
</dbReference>
<feature type="compositionally biased region" description="Acidic residues" evidence="8">
    <location>
        <begin position="1002"/>
        <end position="1019"/>
    </location>
</feature>
<keyword evidence="7" id="KW-0131">Cell cycle</keyword>
<reference evidence="10 11" key="1">
    <citation type="journal article" date="2024" name="bioRxiv">
        <title>A reference genome for Trichogramma kaykai: A tiny desert-dwelling parasitoid wasp with competing sex-ratio distorters.</title>
        <authorList>
            <person name="Culotta J."/>
            <person name="Lindsey A.R."/>
        </authorList>
    </citation>
    <scope>NUCLEOTIDE SEQUENCE [LARGE SCALE GENOMIC DNA]</scope>
    <source>
        <strain evidence="10 11">KSX58</strain>
    </source>
</reference>
<dbReference type="Pfam" id="PF13854">
    <property type="entry name" value="Kelch_HCF"/>
    <property type="match status" value="1"/>
</dbReference>
<dbReference type="InterPro" id="IPR043536">
    <property type="entry name" value="HCF1/2"/>
</dbReference>